<evidence type="ECO:0000256" key="7">
    <source>
        <dbReference type="ARBA" id="ARBA00048117"/>
    </source>
</evidence>
<keyword evidence="6 9" id="KW-0012">Acyltransferase</keyword>
<evidence type="ECO:0000313" key="10">
    <source>
        <dbReference type="Proteomes" id="UP001225316"/>
    </source>
</evidence>
<dbReference type="InterPro" id="IPR022450">
    <property type="entry name" value="TsaD"/>
</dbReference>
<dbReference type="Gene3D" id="3.30.420.40">
    <property type="match status" value="2"/>
</dbReference>
<dbReference type="NCBIfam" id="TIGR00329">
    <property type="entry name" value="gcp_kae1"/>
    <property type="match status" value="1"/>
</dbReference>
<accession>A0ABU1AU54</accession>
<dbReference type="PANTHER" id="PTHR11735">
    <property type="entry name" value="TRNA N6-ADENOSINE THREONYLCARBAMOYLTRANSFERASE"/>
    <property type="match status" value="1"/>
</dbReference>
<evidence type="ECO:0000256" key="3">
    <source>
        <dbReference type="ARBA" id="ARBA00022694"/>
    </source>
</evidence>
<keyword evidence="2 9" id="KW-0808">Transferase</keyword>
<dbReference type="PRINTS" id="PR00789">
    <property type="entry name" value="OSIALOPTASE"/>
</dbReference>
<gene>
    <name evidence="9" type="primary">tsaD</name>
    <name evidence="9" type="ORF">QEH52_09235</name>
</gene>
<dbReference type="SUPFAM" id="SSF53067">
    <property type="entry name" value="Actin-like ATPase domain"/>
    <property type="match status" value="2"/>
</dbReference>
<dbReference type="InterPro" id="IPR043129">
    <property type="entry name" value="ATPase_NBD"/>
</dbReference>
<name>A0ABU1AU54_9BACT</name>
<evidence type="ECO:0000256" key="5">
    <source>
        <dbReference type="ARBA" id="ARBA00023004"/>
    </source>
</evidence>
<feature type="domain" description="Gcp-like" evidence="8">
    <location>
        <begin position="23"/>
        <end position="317"/>
    </location>
</feature>
<dbReference type="NCBIfam" id="TIGR03723">
    <property type="entry name" value="T6A_TsaD_YgjD"/>
    <property type="match status" value="1"/>
</dbReference>
<proteinExistence type="predicted"/>
<evidence type="ECO:0000313" key="9">
    <source>
        <dbReference type="EMBL" id="MDQ8207691.1"/>
    </source>
</evidence>
<dbReference type="EMBL" id="JARXHW010000017">
    <property type="protein sequence ID" value="MDQ8207691.1"/>
    <property type="molecule type" value="Genomic_DNA"/>
</dbReference>
<dbReference type="InterPro" id="IPR017861">
    <property type="entry name" value="KAE1/TsaD"/>
</dbReference>
<evidence type="ECO:0000256" key="2">
    <source>
        <dbReference type="ARBA" id="ARBA00022679"/>
    </source>
</evidence>
<dbReference type="PANTHER" id="PTHR11735:SF6">
    <property type="entry name" value="TRNA N6-ADENOSINE THREONYLCARBAMOYLTRANSFERASE, MITOCHONDRIAL"/>
    <property type="match status" value="1"/>
</dbReference>
<dbReference type="RefSeq" id="WP_308949919.1">
    <property type="nucleotide sequence ID" value="NZ_JARXHW010000017.1"/>
</dbReference>
<keyword evidence="3" id="KW-0819">tRNA processing</keyword>
<keyword evidence="10" id="KW-1185">Reference proteome</keyword>
<dbReference type="PROSITE" id="PS01016">
    <property type="entry name" value="GLYCOPROTEASE"/>
    <property type="match status" value="1"/>
</dbReference>
<comment type="caution">
    <text evidence="9">The sequence shown here is derived from an EMBL/GenBank/DDBJ whole genome shotgun (WGS) entry which is preliminary data.</text>
</comment>
<dbReference type="InterPro" id="IPR000905">
    <property type="entry name" value="Gcp-like_dom"/>
</dbReference>
<evidence type="ECO:0000256" key="1">
    <source>
        <dbReference type="ARBA" id="ARBA00012156"/>
    </source>
</evidence>
<dbReference type="Proteomes" id="UP001225316">
    <property type="component" value="Unassembled WGS sequence"/>
</dbReference>
<reference evidence="9 10" key="1">
    <citation type="submission" date="2023-04" db="EMBL/GenBank/DDBJ databases">
        <title>A novel bacteria isolated from coastal sediment.</title>
        <authorList>
            <person name="Liu X.-J."/>
            <person name="Du Z.-J."/>
        </authorList>
    </citation>
    <scope>NUCLEOTIDE SEQUENCE [LARGE SCALE GENOMIC DNA]</scope>
    <source>
        <strain evidence="9 10">SDUM461003</strain>
    </source>
</reference>
<keyword evidence="5" id="KW-0408">Iron</keyword>
<evidence type="ECO:0000259" key="8">
    <source>
        <dbReference type="Pfam" id="PF00814"/>
    </source>
</evidence>
<evidence type="ECO:0000256" key="4">
    <source>
        <dbReference type="ARBA" id="ARBA00022723"/>
    </source>
</evidence>
<dbReference type="InterPro" id="IPR017860">
    <property type="entry name" value="Peptidase_M22_CS"/>
</dbReference>
<sequence>MILAIESSCDESALARFDPASGLVGEWVHTQIDLHKEYGGVVPDLASREHLKNFFPLLSAAGLSADRGEITQIAVTHGPGLAGCLALGMAFARSLAVAWNLPVVGVNHLRGHAYSPFIALHQQSPQGFAQAFEGLLPHLGLIVSGGNTILFQIDMDQQLTVLAETVDDAAGEALDKGAKLLGLPYPGGPQVERLAAGGDASVYDFPKAIAPRNERRFSFSGLKTSLRYRLEKMSDSELEAAMPDICAGYQGAVIDQLVGKTKHLIQAAEYRSLGLSGGVSNNRALRAAMARLAKRFRLSCHIAQPQHTGDNAAMIAFAAFADQAGLAQGDFSIEPALRLAQPAAQS</sequence>
<keyword evidence="4" id="KW-0479">Metal-binding</keyword>
<dbReference type="GO" id="GO:0061711">
    <property type="term" value="F:tRNA N(6)-L-threonylcarbamoyladenine synthase activity"/>
    <property type="evidence" value="ECO:0007669"/>
    <property type="project" value="UniProtKB-EC"/>
</dbReference>
<protein>
    <recommendedName>
        <fullName evidence="1">N(6)-L-threonylcarbamoyladenine synthase</fullName>
        <ecNumber evidence="1">2.3.1.234</ecNumber>
    </recommendedName>
</protein>
<dbReference type="EC" id="2.3.1.234" evidence="1"/>
<organism evidence="9 10">
    <name type="scientific">Thalassobacterium maritimum</name>
    <dbReference type="NCBI Taxonomy" id="3041265"/>
    <lineage>
        <taxon>Bacteria</taxon>
        <taxon>Pseudomonadati</taxon>
        <taxon>Verrucomicrobiota</taxon>
        <taxon>Opitutia</taxon>
        <taxon>Puniceicoccales</taxon>
        <taxon>Coraliomargaritaceae</taxon>
        <taxon>Thalassobacterium</taxon>
    </lineage>
</organism>
<dbReference type="Pfam" id="PF00814">
    <property type="entry name" value="TsaD"/>
    <property type="match status" value="1"/>
</dbReference>
<comment type="catalytic activity">
    <reaction evidence="7">
        <text>L-threonylcarbamoyladenylate + adenosine(37) in tRNA = N(6)-L-threonylcarbamoyladenosine(37) in tRNA + AMP + H(+)</text>
        <dbReference type="Rhea" id="RHEA:37059"/>
        <dbReference type="Rhea" id="RHEA-COMP:10162"/>
        <dbReference type="Rhea" id="RHEA-COMP:10163"/>
        <dbReference type="ChEBI" id="CHEBI:15378"/>
        <dbReference type="ChEBI" id="CHEBI:73682"/>
        <dbReference type="ChEBI" id="CHEBI:74411"/>
        <dbReference type="ChEBI" id="CHEBI:74418"/>
        <dbReference type="ChEBI" id="CHEBI:456215"/>
        <dbReference type="EC" id="2.3.1.234"/>
    </reaction>
</comment>
<evidence type="ECO:0000256" key="6">
    <source>
        <dbReference type="ARBA" id="ARBA00023315"/>
    </source>
</evidence>